<proteinExistence type="predicted"/>
<dbReference type="EMBL" id="CAMXCT030006500">
    <property type="protein sequence ID" value="CAL4802113.1"/>
    <property type="molecule type" value="Genomic_DNA"/>
</dbReference>
<accession>A0A9P1GI46</accession>
<feature type="signal peptide" evidence="2">
    <location>
        <begin position="1"/>
        <end position="21"/>
    </location>
</feature>
<feature type="compositionally biased region" description="Basic and acidic residues" evidence="1">
    <location>
        <begin position="844"/>
        <end position="855"/>
    </location>
</feature>
<feature type="compositionally biased region" description="Low complexity" evidence="1">
    <location>
        <begin position="551"/>
        <end position="567"/>
    </location>
</feature>
<feature type="compositionally biased region" description="Basic and acidic residues" evidence="1">
    <location>
        <begin position="682"/>
        <end position="692"/>
    </location>
</feature>
<dbReference type="SUPFAM" id="SSF50630">
    <property type="entry name" value="Acid proteases"/>
    <property type="match status" value="2"/>
</dbReference>
<feature type="compositionally biased region" description="Basic and acidic residues" evidence="1">
    <location>
        <begin position="903"/>
        <end position="913"/>
    </location>
</feature>
<name>A0A9P1GI46_9DINO</name>
<evidence type="ECO:0000313" key="4">
    <source>
        <dbReference type="EMBL" id="CAL1168176.1"/>
    </source>
</evidence>
<evidence type="ECO:0000256" key="1">
    <source>
        <dbReference type="SAM" id="MobiDB-lite"/>
    </source>
</evidence>
<gene>
    <name evidence="3" type="ORF">C1SCF055_LOCUS39673</name>
</gene>
<evidence type="ECO:0000313" key="6">
    <source>
        <dbReference type="Proteomes" id="UP001152797"/>
    </source>
</evidence>
<feature type="region of interest" description="Disordered" evidence="1">
    <location>
        <begin position="543"/>
        <end position="567"/>
    </location>
</feature>
<feature type="region of interest" description="Disordered" evidence="1">
    <location>
        <begin position="597"/>
        <end position="692"/>
    </location>
</feature>
<feature type="chain" id="PRO_5043272801" evidence="2">
    <location>
        <begin position="22"/>
        <end position="1014"/>
    </location>
</feature>
<reference evidence="4" key="2">
    <citation type="submission" date="2024-04" db="EMBL/GenBank/DDBJ databases">
        <authorList>
            <person name="Chen Y."/>
            <person name="Shah S."/>
            <person name="Dougan E. K."/>
            <person name="Thang M."/>
            <person name="Chan C."/>
        </authorList>
    </citation>
    <scope>NUCLEOTIDE SEQUENCE [LARGE SCALE GENOMIC DNA]</scope>
</reference>
<dbReference type="Proteomes" id="UP001152797">
    <property type="component" value="Unassembled WGS sequence"/>
</dbReference>
<organism evidence="3">
    <name type="scientific">Cladocopium goreaui</name>
    <dbReference type="NCBI Taxonomy" id="2562237"/>
    <lineage>
        <taxon>Eukaryota</taxon>
        <taxon>Sar</taxon>
        <taxon>Alveolata</taxon>
        <taxon>Dinophyceae</taxon>
        <taxon>Suessiales</taxon>
        <taxon>Symbiodiniaceae</taxon>
        <taxon>Cladocopium</taxon>
    </lineage>
</organism>
<keyword evidence="2" id="KW-0732">Signal</keyword>
<comment type="caution">
    <text evidence="3">The sequence shown here is derived from an EMBL/GenBank/DDBJ whole genome shotgun (WGS) entry which is preliminary data.</text>
</comment>
<dbReference type="EMBL" id="CAMXCT020006500">
    <property type="protein sequence ID" value="CAL1168176.1"/>
    <property type="molecule type" value="Genomic_DNA"/>
</dbReference>
<dbReference type="AlphaFoldDB" id="A0A9P1GI46"/>
<evidence type="ECO:0000313" key="5">
    <source>
        <dbReference type="EMBL" id="CAL4802113.1"/>
    </source>
</evidence>
<dbReference type="InterPro" id="IPR021109">
    <property type="entry name" value="Peptidase_aspartic_dom_sf"/>
</dbReference>
<evidence type="ECO:0000313" key="3">
    <source>
        <dbReference type="EMBL" id="CAI4014801.1"/>
    </source>
</evidence>
<feature type="compositionally biased region" description="Basic and acidic residues" evidence="1">
    <location>
        <begin position="740"/>
        <end position="754"/>
    </location>
</feature>
<dbReference type="EMBL" id="CAMXCT010006500">
    <property type="protein sequence ID" value="CAI4014801.1"/>
    <property type="molecule type" value="Genomic_DNA"/>
</dbReference>
<feature type="compositionally biased region" description="Basic and acidic residues" evidence="1">
    <location>
        <begin position="801"/>
        <end position="818"/>
    </location>
</feature>
<evidence type="ECO:0000256" key="2">
    <source>
        <dbReference type="SAM" id="SignalP"/>
    </source>
</evidence>
<dbReference type="OrthoDB" id="472903at2759"/>
<feature type="compositionally biased region" description="Basic and acidic residues" evidence="1">
    <location>
        <begin position="954"/>
        <end position="965"/>
    </location>
</feature>
<feature type="compositionally biased region" description="Basic and acidic residues" evidence="1">
    <location>
        <begin position="884"/>
        <end position="893"/>
    </location>
</feature>
<keyword evidence="6" id="KW-1185">Reference proteome</keyword>
<dbReference type="Gene3D" id="2.40.70.10">
    <property type="entry name" value="Acid Proteases"/>
    <property type="match status" value="2"/>
</dbReference>
<protein>
    <submittedName>
        <fullName evidence="5">Peptidase A1 domain-containing protein</fullName>
    </submittedName>
</protein>
<feature type="compositionally biased region" description="Basic and acidic residues" evidence="1">
    <location>
        <begin position="644"/>
        <end position="661"/>
    </location>
</feature>
<feature type="region of interest" description="Disordered" evidence="1">
    <location>
        <begin position="714"/>
        <end position="1014"/>
    </location>
</feature>
<reference evidence="3" key="1">
    <citation type="submission" date="2022-10" db="EMBL/GenBank/DDBJ databases">
        <authorList>
            <person name="Chen Y."/>
            <person name="Dougan E. K."/>
            <person name="Chan C."/>
            <person name="Rhodes N."/>
            <person name="Thang M."/>
        </authorList>
    </citation>
    <scope>NUCLEOTIDE SEQUENCE</scope>
</reference>
<feature type="compositionally biased region" description="Polar residues" evidence="1">
    <location>
        <begin position="725"/>
        <end position="739"/>
    </location>
</feature>
<sequence length="1014" mass="108974">MTSSLLRFLVVPASVAFSTRCDQCDEETTAQLQLRERRRSDGVLSKLQSRLTLLDNSLYWQGYGSESLASYFIGFLGHDAVQVGGLNITAKVGLNLMGNALSGNFYQSVEADAAVLGLLPGCFTGGCNPSYYDDLLSTMAREGKIRRAFTLCFDDSPRGGGKLFLGRPEIPSDAMKIPLHPLTDGLRPYSPLSTFGPSGAGVEFFFGSKRVGSRSAEEWNRLMRSGAGYSDTGTPGLVLPAALLDEVLMELKRKILADEMCASMWGPYFPKLFAQHLDKLTVTSGAASCALSHVEDFVVQLGPDISLNISKSSFFYETPPCSKKLKISWTSGNADTFIFGTALNWGKTLLYDTSDLENPKLILLGRADGCTANWAELATQSAPGQLLGLELPVSSPIELQGLPAQVLGRDGTMTATLMIGSPPQEMTMQLDTGSQKLVGVHENCRNLGFCFLVQPENVTNTALLPGPDYGTAKCQRQVEVLTQMLSNTSSCSHLKSKLLCECASQEECLRQILSAASQVHPSESCARDRRTCGEKMDFRPEASDSFRPLMAASRASGRSSTRSAAESARSFLGSGRLEQCQRYRFCHVDSPAGPVRVPESMAGLAPEPVGSVGQNASASASGDRPGDRDEALTVPPVPPVPRDTFGEVDRATGSKQPKEAVEDASPSADVSWKSPGKPLQDSSERSREQTHRWEEVLKDSAQVAYKDQNYISSFEKAPEADQKQGTEVTPGSVVSPSSERSQREPTSKDYRPHTVYDGGTGSLAWPEAKEKLPGTETDMSPSSEEKSEWKPNVPDVLQTADADKRDSSVDAARKEKELGTLSPTSSDEKSQLEPAGGIASGEGPEPKDVAEKERSGTMSPISSKEEKSPGPSAVSAFSLGRVPDFMDGKEKSPGTETDMSPSSEEKSEWKRNVPDVLRSVVAQKEKELGTLSPTSSDEKSQLEPTGGIASGEGPEPKDMAEKERSGTMSPISSKEDEKSPAPFAGSPISLAPVSDFMDGFPPEPAIGEPLPLRK</sequence>